<name>A0A0U5F6D6_9PROT</name>
<evidence type="ECO:0000259" key="10">
    <source>
        <dbReference type="PROSITE" id="PS51352"/>
    </source>
</evidence>
<protein>
    <recommendedName>
        <fullName evidence="6 7">Thioredoxin</fullName>
    </recommendedName>
</protein>
<feature type="domain" description="Thioredoxin" evidence="10">
    <location>
        <begin position="1"/>
        <end position="108"/>
    </location>
</feature>
<evidence type="ECO:0000313" key="13">
    <source>
        <dbReference type="Proteomes" id="UP000068250"/>
    </source>
</evidence>
<reference evidence="11" key="2">
    <citation type="submission" date="2014-09" db="EMBL/GenBank/DDBJ databases">
        <authorList>
            <person name="Magalhaes I.L.F."/>
            <person name="Oliveira U."/>
            <person name="Santos F.R."/>
            <person name="Vidigal T.H.D.A."/>
            <person name="Brescovit A.D."/>
            <person name="Santos A.J."/>
        </authorList>
    </citation>
    <scope>NUCLEOTIDE SEQUENCE</scope>
    <source>
        <strain evidence="11">LMG 23848T</strain>
    </source>
</reference>
<dbReference type="InterPro" id="IPR013766">
    <property type="entry name" value="Thioredoxin_domain"/>
</dbReference>
<feature type="active site" description="Nucleophile" evidence="8">
    <location>
        <position position="36"/>
    </location>
</feature>
<feature type="site" description="Contributes to redox potential value" evidence="8">
    <location>
        <position position="35"/>
    </location>
</feature>
<evidence type="ECO:0000256" key="7">
    <source>
        <dbReference type="PIRNR" id="PIRNR000077"/>
    </source>
</evidence>
<dbReference type="GO" id="GO:0005829">
    <property type="term" value="C:cytosol"/>
    <property type="evidence" value="ECO:0007669"/>
    <property type="project" value="TreeGrafter"/>
</dbReference>
<evidence type="ECO:0000313" key="11">
    <source>
        <dbReference type="EMBL" id="CEF53785.1"/>
    </source>
</evidence>
<dbReference type="InterPro" id="IPR005746">
    <property type="entry name" value="Thioredoxin"/>
</dbReference>
<dbReference type="GO" id="GO:0045454">
    <property type="term" value="P:cell redox homeostasis"/>
    <property type="evidence" value="ECO:0007669"/>
    <property type="project" value="TreeGrafter"/>
</dbReference>
<feature type="site" description="Contributes to redox potential value" evidence="8">
    <location>
        <position position="34"/>
    </location>
</feature>
<dbReference type="NCBIfam" id="TIGR01068">
    <property type="entry name" value="thioredoxin"/>
    <property type="match status" value="1"/>
</dbReference>
<dbReference type="PIRSF" id="PIRSF000077">
    <property type="entry name" value="Thioredoxin"/>
    <property type="match status" value="1"/>
</dbReference>
<dbReference type="STRING" id="431306.AGA_408"/>
<dbReference type="PATRIC" id="fig|431306.5.peg.375"/>
<dbReference type="Gene3D" id="3.40.30.10">
    <property type="entry name" value="Glutaredoxin"/>
    <property type="match status" value="1"/>
</dbReference>
<gene>
    <name evidence="11" type="primary">trxA</name>
    <name evidence="11" type="ORF">AGA_408</name>
    <name evidence="12" type="ORF">GOB80_09520</name>
</gene>
<dbReference type="InterPro" id="IPR036249">
    <property type="entry name" value="Thioredoxin-like_sf"/>
</dbReference>
<keyword evidence="2" id="KW-0813">Transport</keyword>
<dbReference type="CDD" id="cd02947">
    <property type="entry name" value="TRX_family"/>
    <property type="match status" value="1"/>
</dbReference>
<dbReference type="EMBL" id="LN609302">
    <property type="protein sequence ID" value="CEF53785.1"/>
    <property type="molecule type" value="Genomic_DNA"/>
</dbReference>
<evidence type="ECO:0000256" key="2">
    <source>
        <dbReference type="ARBA" id="ARBA00022448"/>
    </source>
</evidence>
<feature type="disulfide bond" description="Redox-active" evidence="9">
    <location>
        <begin position="33"/>
        <end position="36"/>
    </location>
</feature>
<dbReference type="OrthoDB" id="9790390at2"/>
<organism evidence="11 13">
    <name type="scientific">Acetobacter ghanensis</name>
    <dbReference type="NCBI Taxonomy" id="431306"/>
    <lineage>
        <taxon>Bacteria</taxon>
        <taxon>Pseudomonadati</taxon>
        <taxon>Pseudomonadota</taxon>
        <taxon>Alphaproteobacteria</taxon>
        <taxon>Acetobacterales</taxon>
        <taxon>Acetobacteraceae</taxon>
        <taxon>Acetobacter</taxon>
    </lineage>
</organism>
<reference evidence="13" key="1">
    <citation type="submission" date="2014-09" db="EMBL/GenBank/DDBJ databases">
        <authorList>
            <person name="Illeghems K.G."/>
        </authorList>
    </citation>
    <scope>NUCLEOTIDE SEQUENCE [LARGE SCALE GENOMIC DNA]</scope>
    <source>
        <strain evidence="13">LMG 23848T</strain>
    </source>
</reference>
<comment type="similarity">
    <text evidence="1 7">Belongs to the thioredoxin family.</text>
</comment>
<evidence type="ECO:0000256" key="5">
    <source>
        <dbReference type="ARBA" id="ARBA00023284"/>
    </source>
</evidence>
<dbReference type="GO" id="GO:0015035">
    <property type="term" value="F:protein-disulfide reductase activity"/>
    <property type="evidence" value="ECO:0007669"/>
    <property type="project" value="UniProtKB-UniRule"/>
</dbReference>
<keyword evidence="14" id="KW-1185">Reference proteome</keyword>
<dbReference type="Pfam" id="PF00085">
    <property type="entry name" value="Thioredoxin"/>
    <property type="match status" value="1"/>
</dbReference>
<dbReference type="EMBL" id="WOTE01000005">
    <property type="protein sequence ID" value="NHO39913.1"/>
    <property type="molecule type" value="Genomic_DNA"/>
</dbReference>
<evidence type="ECO:0000256" key="9">
    <source>
        <dbReference type="PIRSR" id="PIRSR000077-4"/>
    </source>
</evidence>
<feature type="active site" description="Nucleophile" evidence="8">
    <location>
        <position position="33"/>
    </location>
</feature>
<evidence type="ECO:0000256" key="3">
    <source>
        <dbReference type="ARBA" id="ARBA00022982"/>
    </source>
</evidence>
<reference evidence="12 14" key="3">
    <citation type="journal article" date="2020" name="Int. J. Syst. Evol. Microbiol.">
        <title>Novel acetic acid bacteria from cider fermentations: Acetobacter conturbans sp. nov. and Acetobacter fallax sp. nov.</title>
        <authorList>
            <person name="Sombolestani A.S."/>
            <person name="Cleenwerck I."/>
            <person name="Cnockaert M."/>
            <person name="Borremans W."/>
            <person name="Wieme A.D."/>
            <person name="De Vuyst L."/>
            <person name="Vandamme P."/>
        </authorList>
    </citation>
    <scope>NUCLEOTIDE SEQUENCE [LARGE SCALE GENOMIC DNA]</scope>
    <source>
        <strain evidence="12 14">LMG 23848</strain>
    </source>
</reference>
<dbReference type="RefSeq" id="WP_059022710.1">
    <property type="nucleotide sequence ID" value="NZ_JBNZCO010000005.1"/>
</dbReference>
<proteinExistence type="inferred from homology"/>
<evidence type="ECO:0000256" key="4">
    <source>
        <dbReference type="ARBA" id="ARBA00023157"/>
    </source>
</evidence>
<keyword evidence="5 9" id="KW-0676">Redox-active center</keyword>
<dbReference type="PANTHER" id="PTHR45663:SF11">
    <property type="entry name" value="GEO12009P1"/>
    <property type="match status" value="1"/>
</dbReference>
<dbReference type="PANTHER" id="PTHR45663">
    <property type="entry name" value="GEO12009P1"/>
    <property type="match status" value="1"/>
</dbReference>
<dbReference type="SUPFAM" id="SSF52833">
    <property type="entry name" value="Thioredoxin-like"/>
    <property type="match status" value="1"/>
</dbReference>
<dbReference type="AlphaFoldDB" id="A0A0U5F6D6"/>
<evidence type="ECO:0000256" key="6">
    <source>
        <dbReference type="NCBIfam" id="TIGR01068"/>
    </source>
</evidence>
<feature type="site" description="Deprotonates C-terminal active site Cys" evidence="8">
    <location>
        <position position="27"/>
    </location>
</feature>
<keyword evidence="3" id="KW-0249">Electron transport</keyword>
<keyword evidence="4 9" id="KW-1015">Disulfide bond</keyword>
<dbReference type="InterPro" id="IPR017937">
    <property type="entry name" value="Thioredoxin_CS"/>
</dbReference>
<evidence type="ECO:0000256" key="8">
    <source>
        <dbReference type="PIRSR" id="PIRSR000077-1"/>
    </source>
</evidence>
<sequence>MSEHTLAVSDSSFDADVLKASGLVLVDFWAEWCGPCKMIGPALEEIGKDMQGKVTVAKVNIDDNPVTPNTYGVRSIPTLMLVRDGKVVDTKVGALPKSQLKAWVEGAL</sequence>
<dbReference type="Proteomes" id="UP000068250">
    <property type="component" value="Chromosome I"/>
</dbReference>
<evidence type="ECO:0000313" key="14">
    <source>
        <dbReference type="Proteomes" id="UP000657200"/>
    </source>
</evidence>
<accession>A0A0U5F6D6</accession>
<dbReference type="PRINTS" id="PR00421">
    <property type="entry name" value="THIOREDOXIN"/>
</dbReference>
<dbReference type="PROSITE" id="PS00194">
    <property type="entry name" value="THIOREDOXIN_1"/>
    <property type="match status" value="1"/>
</dbReference>
<dbReference type="GeneID" id="91556493"/>
<dbReference type="NCBIfam" id="NF006898">
    <property type="entry name" value="PRK09381.1"/>
    <property type="match status" value="1"/>
</dbReference>
<evidence type="ECO:0000256" key="1">
    <source>
        <dbReference type="ARBA" id="ARBA00008987"/>
    </source>
</evidence>
<dbReference type="Proteomes" id="UP000657200">
    <property type="component" value="Unassembled WGS sequence"/>
</dbReference>
<dbReference type="PROSITE" id="PS51352">
    <property type="entry name" value="THIOREDOXIN_2"/>
    <property type="match status" value="1"/>
</dbReference>
<evidence type="ECO:0000313" key="12">
    <source>
        <dbReference type="EMBL" id="NHO39913.1"/>
    </source>
</evidence>
<dbReference type="FunFam" id="3.40.30.10:FF:000001">
    <property type="entry name" value="Thioredoxin"/>
    <property type="match status" value="1"/>
</dbReference>